<keyword evidence="4 6" id="KW-0479">Metal-binding</keyword>
<keyword evidence="5 6" id="KW-0378">Hydrolase</keyword>
<evidence type="ECO:0000259" key="8">
    <source>
        <dbReference type="Pfam" id="PF00557"/>
    </source>
</evidence>
<feature type="binding site" evidence="6">
    <location>
        <position position="109"/>
    </location>
    <ligand>
        <name>a divalent metal cation</name>
        <dbReference type="ChEBI" id="CHEBI:60240"/>
        <label>2</label>
        <note>catalytic</note>
    </ligand>
</feature>
<reference evidence="9 10" key="1">
    <citation type="submission" date="2019-03" db="EMBL/GenBank/DDBJ databases">
        <title>Genomic Encyclopedia of Archaeal and Bacterial Type Strains, Phase II (KMG-II): from individual species to whole genera.</title>
        <authorList>
            <person name="Goeker M."/>
        </authorList>
    </citation>
    <scope>NUCLEOTIDE SEQUENCE [LARGE SCALE GENOMIC DNA]</scope>
    <source>
        <strain evidence="9 10">ATCC 700618</strain>
    </source>
</reference>
<comment type="cofactor">
    <cofactor evidence="6">
        <name>Co(2+)</name>
        <dbReference type="ChEBI" id="CHEBI:48828"/>
    </cofactor>
    <cofactor evidence="6">
        <name>Zn(2+)</name>
        <dbReference type="ChEBI" id="CHEBI:29105"/>
    </cofactor>
    <cofactor evidence="6">
        <name>Mn(2+)</name>
        <dbReference type="ChEBI" id="CHEBI:29035"/>
    </cofactor>
    <cofactor evidence="6">
        <name>Fe(2+)</name>
        <dbReference type="ChEBI" id="CHEBI:29033"/>
    </cofactor>
    <text evidence="6">Binds 2 divalent metal cations per subunit. Has a high-affinity and a low affinity metal-binding site. The true nature of the physiological cofactor is under debate. The enzyme is active with cobalt, zinc, manganese or divalent iron ions. Most likely, methionine aminopeptidases function as mononuclear Fe(2+)-metalloproteases under physiological conditions, and the catalytically relevant metal-binding site has been assigned to the histidine-containing high-affinity site.</text>
</comment>
<feature type="domain" description="Peptidase M24" evidence="8">
    <location>
        <begin position="17"/>
        <end position="246"/>
    </location>
</feature>
<dbReference type="RefSeq" id="WP_208107016.1">
    <property type="nucleotide sequence ID" value="NZ_NNCE01000001.1"/>
</dbReference>
<dbReference type="InterPro" id="IPR000994">
    <property type="entry name" value="Pept_M24"/>
</dbReference>
<keyword evidence="10" id="KW-1185">Reference proteome</keyword>
<proteinExistence type="inferred from homology"/>
<dbReference type="Pfam" id="PF00557">
    <property type="entry name" value="Peptidase_M24"/>
    <property type="match status" value="1"/>
</dbReference>
<dbReference type="GO" id="GO:0070006">
    <property type="term" value="F:metalloaminopeptidase activity"/>
    <property type="evidence" value="ECO:0007669"/>
    <property type="project" value="UniProtKB-UniRule"/>
</dbReference>
<evidence type="ECO:0000256" key="5">
    <source>
        <dbReference type="ARBA" id="ARBA00022801"/>
    </source>
</evidence>
<feature type="binding site" evidence="6">
    <location>
        <position position="109"/>
    </location>
    <ligand>
        <name>a divalent metal cation</name>
        <dbReference type="ChEBI" id="CHEBI:60240"/>
        <label>1</label>
    </ligand>
</feature>
<comment type="caution">
    <text evidence="9">The sequence shown here is derived from an EMBL/GenBank/DDBJ whole genome shotgun (WGS) entry which is preliminary data.</text>
</comment>
<organism evidence="9 10">
    <name type="scientific">Mycoplasma testudineum</name>
    <dbReference type="NCBI Taxonomy" id="244584"/>
    <lineage>
        <taxon>Bacteria</taxon>
        <taxon>Bacillati</taxon>
        <taxon>Mycoplasmatota</taxon>
        <taxon>Mollicutes</taxon>
        <taxon>Mycoplasmataceae</taxon>
        <taxon>Mycoplasma</taxon>
    </lineage>
</organism>
<comment type="similarity">
    <text evidence="6">Belongs to the peptidase M24A family. Methionine aminopeptidase type 1 subfamily.</text>
</comment>
<protein>
    <recommendedName>
        <fullName evidence="6 7">Methionine aminopeptidase</fullName>
        <shortName evidence="6">MAP</shortName>
        <shortName evidence="6">MetAP</shortName>
        <ecNumber evidence="6 7">3.4.11.18</ecNumber>
    </recommendedName>
    <alternativeName>
        <fullName evidence="6">Peptidase M</fullName>
    </alternativeName>
</protein>
<dbReference type="PANTHER" id="PTHR43330">
    <property type="entry name" value="METHIONINE AMINOPEPTIDASE"/>
    <property type="match status" value="1"/>
</dbReference>
<dbReference type="SUPFAM" id="SSF55920">
    <property type="entry name" value="Creatinase/aminopeptidase"/>
    <property type="match status" value="1"/>
</dbReference>
<dbReference type="InterPro" id="IPR036005">
    <property type="entry name" value="Creatinase/aminopeptidase-like"/>
</dbReference>
<dbReference type="Proteomes" id="UP000295518">
    <property type="component" value="Unassembled WGS sequence"/>
</dbReference>
<evidence type="ECO:0000256" key="1">
    <source>
        <dbReference type="ARBA" id="ARBA00002521"/>
    </source>
</evidence>
<dbReference type="EMBL" id="SNWN01000009">
    <property type="protein sequence ID" value="TDO21081.1"/>
    <property type="molecule type" value="Genomic_DNA"/>
</dbReference>
<feature type="binding site" evidence="6">
    <location>
        <position position="81"/>
    </location>
    <ligand>
        <name>substrate</name>
    </ligand>
</feature>
<feature type="binding site" evidence="6">
    <location>
        <position position="209"/>
    </location>
    <ligand>
        <name>a divalent metal cation</name>
        <dbReference type="ChEBI" id="CHEBI:60240"/>
        <label>2</label>
        <note>catalytic</note>
    </ligand>
</feature>
<dbReference type="Gene3D" id="3.90.230.10">
    <property type="entry name" value="Creatinase/methionine aminopeptidase superfamily"/>
    <property type="match status" value="1"/>
</dbReference>
<dbReference type="GO" id="GO:0004239">
    <property type="term" value="F:initiator methionyl aminopeptidase activity"/>
    <property type="evidence" value="ECO:0007669"/>
    <property type="project" value="UniProtKB-UniRule"/>
</dbReference>
<dbReference type="NCBIfam" id="TIGR00500">
    <property type="entry name" value="met_pdase_I"/>
    <property type="match status" value="1"/>
</dbReference>
<dbReference type="PROSITE" id="PS00680">
    <property type="entry name" value="MAP_1"/>
    <property type="match status" value="1"/>
</dbReference>
<comment type="subunit">
    <text evidence="6">Monomer.</text>
</comment>
<feature type="binding site" evidence="6">
    <location>
        <position position="240"/>
    </location>
    <ligand>
        <name>a divalent metal cation</name>
        <dbReference type="ChEBI" id="CHEBI:60240"/>
        <label>2</label>
        <note>catalytic</note>
    </ligand>
</feature>
<dbReference type="PRINTS" id="PR00599">
    <property type="entry name" value="MAPEPTIDASE"/>
</dbReference>
<dbReference type="GO" id="GO:0006508">
    <property type="term" value="P:proteolysis"/>
    <property type="evidence" value="ECO:0007669"/>
    <property type="project" value="UniProtKB-KW"/>
</dbReference>
<dbReference type="PANTHER" id="PTHR43330:SF27">
    <property type="entry name" value="METHIONINE AMINOPEPTIDASE"/>
    <property type="match status" value="1"/>
</dbReference>
<dbReference type="InterPro" id="IPR001714">
    <property type="entry name" value="Pept_M24_MAP"/>
</dbReference>
<dbReference type="InterPro" id="IPR002467">
    <property type="entry name" value="Pept_M24A_MAP1"/>
</dbReference>
<dbReference type="CDD" id="cd01086">
    <property type="entry name" value="MetAP1"/>
    <property type="match status" value="1"/>
</dbReference>
<evidence type="ECO:0000256" key="7">
    <source>
        <dbReference type="RuleBase" id="RU003653"/>
    </source>
</evidence>
<dbReference type="GO" id="GO:0005829">
    <property type="term" value="C:cytosol"/>
    <property type="evidence" value="ECO:0007669"/>
    <property type="project" value="TreeGrafter"/>
</dbReference>
<dbReference type="GO" id="GO:0046872">
    <property type="term" value="F:metal ion binding"/>
    <property type="evidence" value="ECO:0007669"/>
    <property type="project" value="UniProtKB-UniRule"/>
</dbReference>
<feature type="binding site" evidence="6">
    <location>
        <position position="240"/>
    </location>
    <ligand>
        <name>a divalent metal cation</name>
        <dbReference type="ChEBI" id="CHEBI:60240"/>
        <label>1</label>
    </ligand>
</feature>
<feature type="binding site" evidence="6">
    <location>
        <position position="98"/>
    </location>
    <ligand>
        <name>a divalent metal cation</name>
        <dbReference type="ChEBI" id="CHEBI:60240"/>
        <label>1</label>
    </ligand>
</feature>
<evidence type="ECO:0000313" key="9">
    <source>
        <dbReference type="EMBL" id="TDO21081.1"/>
    </source>
</evidence>
<evidence type="ECO:0000256" key="3">
    <source>
        <dbReference type="ARBA" id="ARBA00022670"/>
    </source>
</evidence>
<accession>A0A4R6IGZ2</accession>
<evidence type="ECO:0000313" key="10">
    <source>
        <dbReference type="Proteomes" id="UP000295518"/>
    </source>
</evidence>
<comment type="function">
    <text evidence="1 6">Removes the N-terminal methionine from nascent proteins. The N-terminal methionine is often cleaved when the second residue in the primary sequence is small and uncharged (Met-Ala-, Cys, Gly, Pro, Ser, Thr, or Val). Requires deformylation of the N(alpha)-formylated initiator methionine before it can be hydrolyzed.</text>
</comment>
<feature type="binding site" evidence="6">
    <location>
        <position position="173"/>
    </location>
    <ligand>
        <name>a divalent metal cation</name>
        <dbReference type="ChEBI" id="CHEBI:60240"/>
        <label>2</label>
        <note>catalytic</note>
    </ligand>
</feature>
<dbReference type="AlphaFoldDB" id="A0A4R6IGZ2"/>
<keyword evidence="2 6" id="KW-0031">Aminopeptidase</keyword>
<evidence type="ECO:0000256" key="4">
    <source>
        <dbReference type="ARBA" id="ARBA00022723"/>
    </source>
</evidence>
<name>A0A4R6IGZ2_9MOLU</name>
<keyword evidence="3 6" id="KW-0645">Protease</keyword>
<dbReference type="HAMAP" id="MF_01974">
    <property type="entry name" value="MetAP_1"/>
    <property type="match status" value="1"/>
</dbReference>
<evidence type="ECO:0000256" key="2">
    <source>
        <dbReference type="ARBA" id="ARBA00022438"/>
    </source>
</evidence>
<sequence>MATKSIWIKTSQEINIITEAAQILADVKQIVYDNVRPGISIKDLDTIAFSEIIKRNAEPNFLGYQGFSASICASLNEELIHGVPNDRILKEEDLISIDMGLRYKGYNVDSAFTKSVGSKPNLENEFLIEVAQESFKAGLNAIKKGATIGDIGKAIGAYIKSRNCFTPSEFSGHGIGKDLHERPFIMNFDDKHNLDKNLKIANNMVLCIEPMILQDNNKIKILEDGWTVVAASGKKASHYEHTILIKDYKPIILTKGI</sequence>
<gene>
    <name evidence="6" type="primary">map</name>
    <name evidence="9" type="ORF">EI74_0101</name>
</gene>
<dbReference type="EC" id="3.4.11.18" evidence="6 7"/>
<comment type="catalytic activity">
    <reaction evidence="6 7">
        <text>Release of N-terminal amino acids, preferentially methionine, from peptides and arylamides.</text>
        <dbReference type="EC" id="3.4.11.18"/>
    </reaction>
</comment>
<evidence type="ECO:0000256" key="6">
    <source>
        <dbReference type="HAMAP-Rule" id="MF_01974"/>
    </source>
</evidence>
<feature type="binding site" evidence="6">
    <location>
        <position position="180"/>
    </location>
    <ligand>
        <name>substrate</name>
    </ligand>
</feature>